<protein>
    <submittedName>
        <fullName evidence="3">Oligogalacturonide transporter</fullName>
    </submittedName>
</protein>
<feature type="transmembrane region" description="Helical" evidence="2">
    <location>
        <begin position="21"/>
        <end position="41"/>
    </location>
</feature>
<dbReference type="SUPFAM" id="SSF103473">
    <property type="entry name" value="MFS general substrate transporter"/>
    <property type="match status" value="1"/>
</dbReference>
<keyword evidence="2" id="KW-0472">Membrane</keyword>
<dbReference type="InterPro" id="IPR036259">
    <property type="entry name" value="MFS_trans_sf"/>
</dbReference>
<keyword evidence="2" id="KW-1133">Transmembrane helix</keyword>
<feature type="transmembrane region" description="Helical" evidence="2">
    <location>
        <begin position="53"/>
        <end position="77"/>
    </location>
</feature>
<organism evidence="3 4">
    <name type="scientific">Candidatus Pantoea symbiotica</name>
    <dbReference type="NCBI Taxonomy" id="1884370"/>
    <lineage>
        <taxon>Bacteria</taxon>
        <taxon>Pseudomonadati</taxon>
        <taxon>Pseudomonadota</taxon>
        <taxon>Gammaproteobacteria</taxon>
        <taxon>Enterobacterales</taxon>
        <taxon>Erwiniaceae</taxon>
        <taxon>Pantoea</taxon>
    </lineage>
</organism>
<name>A0A1I3YUR2_9GAMM</name>
<dbReference type="PANTHER" id="PTHR11328">
    <property type="entry name" value="MAJOR FACILITATOR SUPERFAMILY DOMAIN-CONTAINING PROTEIN"/>
    <property type="match status" value="1"/>
</dbReference>
<feature type="transmembrane region" description="Helical" evidence="2">
    <location>
        <begin position="379"/>
        <end position="403"/>
    </location>
</feature>
<comment type="similarity">
    <text evidence="1">Belongs to the sodium:galactoside symporter (TC 2.A.2) family.</text>
</comment>
<dbReference type="CDD" id="cd17332">
    <property type="entry name" value="MFS_MelB_like"/>
    <property type="match status" value="1"/>
</dbReference>
<evidence type="ECO:0000313" key="4">
    <source>
        <dbReference type="Proteomes" id="UP000198841"/>
    </source>
</evidence>
<feature type="transmembrane region" description="Helical" evidence="2">
    <location>
        <begin position="251"/>
        <end position="273"/>
    </location>
</feature>
<dbReference type="EMBL" id="FOSD01000006">
    <property type="protein sequence ID" value="SFK35602.1"/>
    <property type="molecule type" value="Genomic_DNA"/>
</dbReference>
<feature type="transmembrane region" description="Helical" evidence="2">
    <location>
        <begin position="423"/>
        <end position="443"/>
    </location>
</feature>
<sequence length="521" mass="57933">MINRSEEKPIKLRNMLAYGGGDVFGGGSFTILGLWLMYFYTTYGGLSPAEAGAVIAFARLLDAFFDPLMGYVTDNFWRNRLGQRFGRRGFFFLIGAPLVFFSYIIMWVSDMGFAYYLATYILFYACYTLVIVPYETLAAEMAHDFHVRSRLTGVRMFFSMGAGILAAWLPGAIIAVLGDNASSSFLYMAVIFATLFAIVIFGLYFFTWERAIEITEKPAPVEFKRDMKALFRSLLSTFQVRTFRQHVGMYLGAYVALDVLGAVLAYYIIFVLGHSAIDAANSMTFMSVVQFFCIAAWIPFCIHIGNGAAYKLAQYLMLISVALFISFYAFGISAEMWMVWGAAIVMGMGRSGTQYVCWNIYSFIPDVDEMLTGQRREGIFAGVMTFVRKAVQAVALFIVGLVLQSYGFAGKGAVSQPPEAIHGIALVFGIGALIFLTVGLFSARGFSLNRHNHALLIAEIQRRHAGGNPAEASAETRAVAERLTGWPWASLWGKNDIMKRIDPRAENLTAKGNQQHDTHHL</sequence>
<keyword evidence="4" id="KW-1185">Reference proteome</keyword>
<dbReference type="Pfam" id="PF13347">
    <property type="entry name" value="MFS_2"/>
    <property type="match status" value="1"/>
</dbReference>
<dbReference type="RefSeq" id="WP_008101935.1">
    <property type="nucleotide sequence ID" value="NZ_FOSD01000006.1"/>
</dbReference>
<comment type="caution">
    <text evidence="3">The sequence shown here is derived from an EMBL/GenBank/DDBJ whole genome shotgun (WGS) entry which is preliminary data.</text>
</comment>
<feature type="transmembrane region" description="Helical" evidence="2">
    <location>
        <begin position="114"/>
        <end position="134"/>
    </location>
</feature>
<feature type="transmembrane region" description="Helical" evidence="2">
    <location>
        <begin position="279"/>
        <end position="300"/>
    </location>
</feature>
<accession>A0A1I3YUR2</accession>
<dbReference type="InterPro" id="IPR039672">
    <property type="entry name" value="MFS_2"/>
</dbReference>
<dbReference type="Proteomes" id="UP000198841">
    <property type="component" value="Unassembled WGS sequence"/>
</dbReference>
<keyword evidence="2" id="KW-0812">Transmembrane</keyword>
<evidence type="ECO:0000313" key="3">
    <source>
        <dbReference type="EMBL" id="SFK35602.1"/>
    </source>
</evidence>
<evidence type="ECO:0000256" key="2">
    <source>
        <dbReference type="SAM" id="Phobius"/>
    </source>
</evidence>
<gene>
    <name evidence="3" type="ORF">SAMN05518863_106233</name>
</gene>
<dbReference type="Gene3D" id="1.20.1250.20">
    <property type="entry name" value="MFS general substrate transporter like domains"/>
    <property type="match status" value="1"/>
</dbReference>
<reference evidence="3 4" key="1">
    <citation type="submission" date="2016-10" db="EMBL/GenBank/DDBJ databases">
        <authorList>
            <person name="Varghese N."/>
            <person name="Submissions S."/>
        </authorList>
    </citation>
    <scope>NUCLEOTIDE SEQUENCE [LARGE SCALE GENOMIC DNA]</scope>
    <source>
        <strain evidence="3 4">YR512</strain>
    </source>
</reference>
<feature type="transmembrane region" description="Helical" evidence="2">
    <location>
        <begin position="312"/>
        <end position="331"/>
    </location>
</feature>
<evidence type="ECO:0000256" key="1">
    <source>
        <dbReference type="ARBA" id="ARBA00009617"/>
    </source>
</evidence>
<feature type="transmembrane region" description="Helical" evidence="2">
    <location>
        <begin position="184"/>
        <end position="207"/>
    </location>
</feature>
<feature type="transmembrane region" description="Helical" evidence="2">
    <location>
        <begin position="154"/>
        <end position="178"/>
    </location>
</feature>
<dbReference type="PANTHER" id="PTHR11328:SF24">
    <property type="entry name" value="MAJOR FACILITATOR SUPERFAMILY (MFS) PROFILE DOMAIN-CONTAINING PROTEIN"/>
    <property type="match status" value="1"/>
</dbReference>
<feature type="transmembrane region" description="Helical" evidence="2">
    <location>
        <begin position="89"/>
        <end position="108"/>
    </location>
</feature>
<proteinExistence type="inferred from homology"/>
<feature type="transmembrane region" description="Helical" evidence="2">
    <location>
        <begin position="337"/>
        <end position="358"/>
    </location>
</feature>